<dbReference type="InterPro" id="IPR016193">
    <property type="entry name" value="Cytidine_deaminase-like"/>
</dbReference>
<dbReference type="InterPro" id="IPR002125">
    <property type="entry name" value="CMP_dCMP_dom"/>
</dbReference>
<dbReference type="PANTHER" id="PTHR11079">
    <property type="entry name" value="CYTOSINE DEAMINASE FAMILY MEMBER"/>
    <property type="match status" value="1"/>
</dbReference>
<dbReference type="GO" id="GO:0002100">
    <property type="term" value="P:tRNA wobble adenosine to inosine editing"/>
    <property type="evidence" value="ECO:0007669"/>
    <property type="project" value="InterPro"/>
</dbReference>
<accession>G0US07</accession>
<dbReference type="GO" id="GO:0046872">
    <property type="term" value="F:metal ion binding"/>
    <property type="evidence" value="ECO:0007669"/>
    <property type="project" value="UniProtKB-KW"/>
</dbReference>
<evidence type="ECO:0000256" key="1">
    <source>
        <dbReference type="ARBA" id="ARBA00022801"/>
    </source>
</evidence>
<evidence type="ECO:0000259" key="2">
    <source>
        <dbReference type="PROSITE" id="PS51747"/>
    </source>
</evidence>
<dbReference type="AlphaFoldDB" id="G0US07"/>
<dbReference type="GO" id="GO:0052717">
    <property type="term" value="F:tRNA-specific adenosine-34 deaminase activity"/>
    <property type="evidence" value="ECO:0007669"/>
    <property type="project" value="UniProtKB-EC"/>
</dbReference>
<keyword evidence="1" id="KW-0378">Hydrolase</keyword>
<dbReference type="Pfam" id="PF00383">
    <property type="entry name" value="dCMP_cyt_deam_1"/>
    <property type="match status" value="1"/>
</dbReference>
<organism evidence="3">
    <name type="scientific">Trypanosoma congolense (strain IL3000)</name>
    <dbReference type="NCBI Taxonomy" id="1068625"/>
    <lineage>
        <taxon>Eukaryota</taxon>
        <taxon>Discoba</taxon>
        <taxon>Euglenozoa</taxon>
        <taxon>Kinetoplastea</taxon>
        <taxon>Metakinetoplastina</taxon>
        <taxon>Trypanosomatida</taxon>
        <taxon>Trypanosomatidae</taxon>
        <taxon>Trypanosoma</taxon>
        <taxon>Nannomonas</taxon>
    </lineage>
</organism>
<reference evidence="3" key="1">
    <citation type="journal article" date="2012" name="Proc. Natl. Acad. Sci. U.S.A.">
        <title>Antigenic diversity is generated by distinct evolutionary mechanisms in African trypanosome species.</title>
        <authorList>
            <person name="Jackson A.P."/>
            <person name="Berry A."/>
            <person name="Aslett M."/>
            <person name="Allison H.C."/>
            <person name="Burton P."/>
            <person name="Vavrova-Anderson J."/>
            <person name="Brown R."/>
            <person name="Browne H."/>
            <person name="Corton N."/>
            <person name="Hauser H."/>
            <person name="Gamble J."/>
            <person name="Gilderthorp R."/>
            <person name="Marcello L."/>
            <person name="McQuillan J."/>
            <person name="Otto T.D."/>
            <person name="Quail M.A."/>
            <person name="Sanders M.J."/>
            <person name="van Tonder A."/>
            <person name="Ginger M.L."/>
            <person name="Field M.C."/>
            <person name="Barry J.D."/>
            <person name="Hertz-Fowler C."/>
            <person name="Berriman M."/>
        </authorList>
    </citation>
    <scope>NUCLEOTIDE SEQUENCE</scope>
    <source>
        <strain evidence="3">IL3000</strain>
    </source>
</reference>
<name>G0US07_TRYCI</name>
<dbReference type="SUPFAM" id="SSF53927">
    <property type="entry name" value="Cytidine deaminase-like"/>
    <property type="match status" value="1"/>
</dbReference>
<proteinExistence type="predicted"/>
<evidence type="ECO:0000313" key="3">
    <source>
        <dbReference type="EMBL" id="CCC92169.1"/>
    </source>
</evidence>
<sequence>MEGGSRKVCENKGINGGRAPGDGGAAGEAIVYCDFFMRAALAEAARALEEGEVPVGCVFVRVESSTITQAQLDTTSSANCATLEKLIVARGRNATNRECHSLAHAEFAAVDALMRNAVACAGESGDTGKSIPASLADYVLYVAVEPCIMCAAMLLYNQVKKVYFGCGNPRFGGNGTVLRVHMPCKAGENNGVSDSIAGYESCGGYRAEEAVALLQRFYSHENANAPPGKRKRKGVLRERSNC</sequence>
<dbReference type="CDD" id="cd01285">
    <property type="entry name" value="nucleoside_deaminase"/>
    <property type="match status" value="1"/>
</dbReference>
<protein>
    <submittedName>
        <fullName evidence="3">Putative deaminase</fullName>
    </submittedName>
</protein>
<dbReference type="PANTHER" id="PTHR11079:SF149">
    <property type="entry name" value="TRNA-SPECIFIC ADENOSINE DEAMINASE 2"/>
    <property type="match status" value="1"/>
</dbReference>
<dbReference type="EMBL" id="HE575321">
    <property type="protein sequence ID" value="CCC92169.1"/>
    <property type="molecule type" value="Genomic_DNA"/>
</dbReference>
<dbReference type="VEuPathDB" id="TriTrypDB:TcIL3000_8_3880"/>
<dbReference type="Gene3D" id="3.40.140.10">
    <property type="entry name" value="Cytidine Deaminase, domain 2"/>
    <property type="match status" value="1"/>
</dbReference>
<gene>
    <name evidence="3" type="ORF">TCIL3000_8_3880</name>
</gene>
<dbReference type="PROSITE" id="PS51747">
    <property type="entry name" value="CYT_DCMP_DEAMINASES_2"/>
    <property type="match status" value="1"/>
</dbReference>
<feature type="domain" description="CMP/dCMP-type deaminase" evidence="2">
    <location>
        <begin position="31"/>
        <end position="178"/>
    </location>
</feature>